<dbReference type="EMBL" id="KL597060">
    <property type="protein sequence ID" value="KER20408.1"/>
    <property type="molecule type" value="Genomic_DNA"/>
</dbReference>
<evidence type="ECO:0000259" key="2">
    <source>
        <dbReference type="Pfam" id="PF25356"/>
    </source>
</evidence>
<dbReference type="KEGG" id="ovi:T265_11032"/>
<evidence type="ECO:0000313" key="3">
    <source>
        <dbReference type="EMBL" id="KER20408.1"/>
    </source>
</evidence>
<dbReference type="Pfam" id="PF25356">
    <property type="entry name" value="PH_trem"/>
    <property type="match status" value="1"/>
</dbReference>
<keyword evidence="4" id="KW-1185">Reference proteome</keyword>
<dbReference type="InterPro" id="IPR057376">
    <property type="entry name" value="PH_trem"/>
</dbReference>
<accession>A0A074Z0E9</accession>
<proteinExistence type="predicted"/>
<reference evidence="3 4" key="1">
    <citation type="submission" date="2013-11" db="EMBL/GenBank/DDBJ databases">
        <title>Opisthorchis viverrini - life in the bile duct.</title>
        <authorList>
            <person name="Young N.D."/>
            <person name="Nagarajan N."/>
            <person name="Lin S.J."/>
            <person name="Korhonen P.K."/>
            <person name="Jex A.R."/>
            <person name="Hall R.S."/>
            <person name="Safavi-Hemami H."/>
            <person name="Kaewkong W."/>
            <person name="Bertrand D."/>
            <person name="Gao S."/>
            <person name="Seet Q."/>
            <person name="Wongkham S."/>
            <person name="Teh B.T."/>
            <person name="Wongkham C."/>
            <person name="Intapan P.M."/>
            <person name="Maleewong W."/>
            <person name="Yang X."/>
            <person name="Hu M."/>
            <person name="Wang Z."/>
            <person name="Hofmann A."/>
            <person name="Sternberg P.W."/>
            <person name="Tan P."/>
            <person name="Wang J."/>
            <person name="Gasser R.B."/>
        </authorList>
    </citation>
    <scope>NUCLEOTIDE SEQUENCE [LARGE SCALE GENOMIC DNA]</scope>
</reference>
<dbReference type="RefSeq" id="XP_009175839.1">
    <property type="nucleotide sequence ID" value="XM_009177575.1"/>
</dbReference>
<name>A0A074Z0E9_OPIVI</name>
<evidence type="ECO:0000313" key="4">
    <source>
        <dbReference type="Proteomes" id="UP000054324"/>
    </source>
</evidence>
<sequence length="395" mass="44853">MPYGRSLSRGRKGSSYPTGEGMLVDAITKQLLLSEIDAKKMGRTILRGNELFTEGTASAILEGHLRKKKSSGTLNFLVDRIRYKRRTGNTRGECTLYREIKHFYRFPSQPNAFMLCVEQEHTGKRSYETYTCRDASDVNSAQRLVSQARSDPQCLLHNPEQNGRGESTPESDGSYSRYNGRGYVNGVTKTVFSSYETPLITQRQSRWDIMQPVVQSPLLIERTRSASSLQIYDPGSSPEIPNNVSYIQRVVPVRTEPSASTFSHTLVEEVRSPSPIVPMPVHAEHHDWIIQLPSGEYREVKLINPPPRTKFIRPSWNDDVTFISKTNSGREPQVSDTGPVYMYVARTQRPSVTPPQAPEPKLRKKKTSRYDRGSLDYWIHSLPPSKLLSRRTTQC</sequence>
<feature type="region of interest" description="Disordered" evidence="1">
    <location>
        <begin position="347"/>
        <end position="369"/>
    </location>
</feature>
<dbReference type="Proteomes" id="UP000054324">
    <property type="component" value="Unassembled WGS sequence"/>
</dbReference>
<dbReference type="GeneID" id="20325200"/>
<feature type="domain" description="Trematode PH-like" evidence="2">
    <location>
        <begin position="28"/>
        <end position="154"/>
    </location>
</feature>
<evidence type="ECO:0000256" key="1">
    <source>
        <dbReference type="SAM" id="MobiDB-lite"/>
    </source>
</evidence>
<organism evidence="3 4">
    <name type="scientific">Opisthorchis viverrini</name>
    <name type="common">Southeast Asian liver fluke</name>
    <dbReference type="NCBI Taxonomy" id="6198"/>
    <lineage>
        <taxon>Eukaryota</taxon>
        <taxon>Metazoa</taxon>
        <taxon>Spiralia</taxon>
        <taxon>Lophotrochozoa</taxon>
        <taxon>Platyhelminthes</taxon>
        <taxon>Trematoda</taxon>
        <taxon>Digenea</taxon>
        <taxon>Opisthorchiida</taxon>
        <taxon>Opisthorchiata</taxon>
        <taxon>Opisthorchiidae</taxon>
        <taxon>Opisthorchis</taxon>
    </lineage>
</organism>
<dbReference type="AlphaFoldDB" id="A0A074Z0E9"/>
<protein>
    <recommendedName>
        <fullName evidence="2">Trematode PH-like domain-containing protein</fullName>
    </recommendedName>
</protein>
<dbReference type="CTD" id="20325200"/>
<dbReference type="OrthoDB" id="6270853at2759"/>
<feature type="region of interest" description="Disordered" evidence="1">
    <location>
        <begin position="149"/>
        <end position="178"/>
    </location>
</feature>
<gene>
    <name evidence="3" type="ORF">T265_11032</name>
</gene>
<feature type="compositionally biased region" description="Polar residues" evidence="1">
    <location>
        <begin position="159"/>
        <end position="177"/>
    </location>
</feature>